<proteinExistence type="predicted"/>
<dbReference type="AlphaFoldDB" id="A0AAD6NCY3"/>
<evidence type="ECO:0000313" key="1">
    <source>
        <dbReference type="EMBL" id="KAJ6052091.1"/>
    </source>
</evidence>
<keyword evidence="2" id="KW-1185">Reference proteome</keyword>
<reference evidence="1" key="2">
    <citation type="submission" date="2023-01" db="EMBL/GenBank/DDBJ databases">
        <authorList>
            <person name="Petersen C."/>
        </authorList>
    </citation>
    <scope>NUCLEOTIDE SEQUENCE</scope>
    <source>
        <strain evidence="1">IBT 15450</strain>
    </source>
</reference>
<dbReference type="Proteomes" id="UP001219568">
    <property type="component" value="Unassembled WGS sequence"/>
</dbReference>
<evidence type="ECO:0000313" key="2">
    <source>
        <dbReference type="Proteomes" id="UP001219568"/>
    </source>
</evidence>
<dbReference type="EMBL" id="JAQJZL010000002">
    <property type="protein sequence ID" value="KAJ6052091.1"/>
    <property type="molecule type" value="Genomic_DNA"/>
</dbReference>
<comment type="caution">
    <text evidence="1">The sequence shown here is derived from an EMBL/GenBank/DDBJ whole genome shotgun (WGS) entry which is preliminary data.</text>
</comment>
<reference evidence="1" key="1">
    <citation type="journal article" date="2023" name="IMA Fungus">
        <title>Comparative genomic study of the Penicillium genus elucidates a diverse pangenome and 15 lateral gene transfer events.</title>
        <authorList>
            <person name="Petersen C."/>
            <person name="Sorensen T."/>
            <person name="Nielsen M.R."/>
            <person name="Sondergaard T.E."/>
            <person name="Sorensen J.L."/>
            <person name="Fitzpatrick D.A."/>
            <person name="Frisvad J.C."/>
            <person name="Nielsen K.L."/>
        </authorList>
    </citation>
    <scope>NUCLEOTIDE SEQUENCE</scope>
    <source>
        <strain evidence="1">IBT 15450</strain>
    </source>
</reference>
<name>A0AAD6NCY3_PENCN</name>
<protein>
    <submittedName>
        <fullName evidence="1">Uncharacterized protein</fullName>
    </submittedName>
</protein>
<sequence>MRECCNLDQGNMIRREIQSGRDFHEQMMGQSNQRHVFLVGTFPAILENLDKANEVRSVTCSHSPHLQLLTTPLSLKVDRSSAYRCRDSVIAVGIVVQVIAGTARGLQMRHREKKNTLLDQSIRSCLCYADSAMVVVFKDKVSEYSNPVPTKPKFKRGLDSVRLVSGKTHEELELSDAAALVYPDLDRVAAQAVRSEGDMGTSSGMNGLQEKYQGAGEWVSDYMNRKAEVIYETEHPGSSFALSASAENRASLKSRLNNPNHPAANSGH</sequence>
<organism evidence="1 2">
    <name type="scientific">Penicillium canescens</name>
    <dbReference type="NCBI Taxonomy" id="5083"/>
    <lineage>
        <taxon>Eukaryota</taxon>
        <taxon>Fungi</taxon>
        <taxon>Dikarya</taxon>
        <taxon>Ascomycota</taxon>
        <taxon>Pezizomycotina</taxon>
        <taxon>Eurotiomycetes</taxon>
        <taxon>Eurotiomycetidae</taxon>
        <taxon>Eurotiales</taxon>
        <taxon>Aspergillaceae</taxon>
        <taxon>Penicillium</taxon>
    </lineage>
</organism>
<accession>A0AAD6NCY3</accession>
<gene>
    <name evidence="1" type="ORF">N7460_002625</name>
</gene>